<evidence type="ECO:0000313" key="14">
    <source>
        <dbReference type="Proteomes" id="UP001176059"/>
    </source>
</evidence>
<dbReference type="NCBIfam" id="TIGR00234">
    <property type="entry name" value="tyrS"/>
    <property type="match status" value="1"/>
</dbReference>
<dbReference type="Gene3D" id="3.40.50.620">
    <property type="entry name" value="HUPs"/>
    <property type="match status" value="1"/>
</dbReference>
<comment type="similarity">
    <text evidence="11">Belongs to the class-I aminoacyl-tRNA synthetase family.</text>
</comment>
<keyword evidence="14" id="KW-1185">Reference proteome</keyword>
<accession>A0AA38MWI1</accession>
<evidence type="ECO:0000256" key="9">
    <source>
        <dbReference type="ARBA" id="ARBA00048248"/>
    </source>
</evidence>
<dbReference type="Pfam" id="PF22421">
    <property type="entry name" value="SYY_C-terminal"/>
    <property type="match status" value="1"/>
</dbReference>
<dbReference type="InterPro" id="IPR002305">
    <property type="entry name" value="aa-tRNA-synth_Ic"/>
</dbReference>
<dbReference type="EMBL" id="JANVFO010000008">
    <property type="protein sequence ID" value="KAJ3735734.1"/>
    <property type="molecule type" value="Genomic_DNA"/>
</dbReference>
<sequence>MGFSLEAWCQFSRHLGRAVRSNRHVPPIRSFSNILHDLSSRGFIQQVTSPTELENALCSRQVVYCGVDPSASSLHVGNLVPLMCLLHFQLGGHTIIPLIGGATGLVGDPSGRKTEREPVNVAQVERNVDLLTENIRAFFRRGLLYAKSRLLSVSGITSDPEVKSNLEWHKNFTMLEFLREVGVHARINTMLSKESVKTRLESSAGISFTEFTYQLLQAYDFYHLHRAFGCTVQIGGSDQWGNIVAGLEFINRLNSSKSPEDQKAFGITTPLLTTSSGEKFGKSTGNAIWLDSQLTSIFDFYQYFLKVEDFDVERYLKIFTLLPLSEIELIMEAHQSEPDQRIPQRRLAAEVTELIHGAQGVQRAETMTKVVFRHPNSKDHTFDAQSLIDAFTGDPRMSLCEENELTSVPLVKLASKYGLVPSTSAARHLVQSKGLYFNGHVVPDVHFTLKRNNLLDDRAVMVRAGKDKVIILAAAGN</sequence>
<dbReference type="FunFam" id="1.10.240.10:FF:000001">
    <property type="entry name" value="Tyrosine--tRNA ligase"/>
    <property type="match status" value="1"/>
</dbReference>
<keyword evidence="5 10" id="KW-0694">RNA-binding</keyword>
<organism evidence="13 14">
    <name type="scientific">Lentinula guzmanii</name>
    <dbReference type="NCBI Taxonomy" id="2804957"/>
    <lineage>
        <taxon>Eukaryota</taxon>
        <taxon>Fungi</taxon>
        <taxon>Dikarya</taxon>
        <taxon>Basidiomycota</taxon>
        <taxon>Agaricomycotina</taxon>
        <taxon>Agaricomycetes</taxon>
        <taxon>Agaricomycetidae</taxon>
        <taxon>Agaricales</taxon>
        <taxon>Marasmiineae</taxon>
        <taxon>Omphalotaceae</taxon>
        <taxon>Lentinula</taxon>
    </lineage>
</organism>
<dbReference type="SUPFAM" id="SSF55174">
    <property type="entry name" value="Alpha-L RNA-binding motif"/>
    <property type="match status" value="1"/>
</dbReference>
<evidence type="ECO:0000256" key="7">
    <source>
        <dbReference type="ARBA" id="ARBA00023146"/>
    </source>
</evidence>
<keyword evidence="3 11" id="KW-0547">Nucleotide-binding</keyword>
<evidence type="ECO:0000256" key="6">
    <source>
        <dbReference type="ARBA" id="ARBA00022917"/>
    </source>
</evidence>
<comment type="catalytic activity">
    <reaction evidence="9 11">
        <text>tRNA(Tyr) + L-tyrosine + ATP = L-tyrosyl-tRNA(Tyr) + AMP + diphosphate + H(+)</text>
        <dbReference type="Rhea" id="RHEA:10220"/>
        <dbReference type="Rhea" id="RHEA-COMP:9706"/>
        <dbReference type="Rhea" id="RHEA-COMP:9707"/>
        <dbReference type="ChEBI" id="CHEBI:15378"/>
        <dbReference type="ChEBI" id="CHEBI:30616"/>
        <dbReference type="ChEBI" id="CHEBI:33019"/>
        <dbReference type="ChEBI" id="CHEBI:58315"/>
        <dbReference type="ChEBI" id="CHEBI:78442"/>
        <dbReference type="ChEBI" id="CHEBI:78536"/>
        <dbReference type="ChEBI" id="CHEBI:456215"/>
        <dbReference type="EC" id="6.1.1.1"/>
    </reaction>
</comment>
<evidence type="ECO:0000256" key="2">
    <source>
        <dbReference type="ARBA" id="ARBA00022598"/>
    </source>
</evidence>
<dbReference type="Pfam" id="PF00579">
    <property type="entry name" value="tRNA-synt_1b"/>
    <property type="match status" value="1"/>
</dbReference>
<keyword evidence="4 11" id="KW-0067">ATP-binding</keyword>
<dbReference type="InterPro" id="IPR054608">
    <property type="entry name" value="SYY-like_C"/>
</dbReference>
<evidence type="ECO:0000256" key="11">
    <source>
        <dbReference type="RuleBase" id="RU361234"/>
    </source>
</evidence>
<dbReference type="GO" id="GO:0005829">
    <property type="term" value="C:cytosol"/>
    <property type="evidence" value="ECO:0007669"/>
    <property type="project" value="TreeGrafter"/>
</dbReference>
<dbReference type="Gene3D" id="3.10.290.10">
    <property type="entry name" value="RNA-binding S4 domain"/>
    <property type="match status" value="1"/>
</dbReference>
<evidence type="ECO:0000313" key="13">
    <source>
        <dbReference type="EMBL" id="KAJ3735734.1"/>
    </source>
</evidence>
<dbReference type="GO" id="GO:0005524">
    <property type="term" value="F:ATP binding"/>
    <property type="evidence" value="ECO:0007669"/>
    <property type="project" value="UniProtKB-KW"/>
</dbReference>
<dbReference type="InterPro" id="IPR024107">
    <property type="entry name" value="Tyr-tRNA-ligase_bac_1"/>
</dbReference>
<dbReference type="PRINTS" id="PR01040">
    <property type="entry name" value="TRNASYNTHTYR"/>
</dbReference>
<dbReference type="AlphaFoldDB" id="A0AA38MWI1"/>
<dbReference type="InterPro" id="IPR014729">
    <property type="entry name" value="Rossmann-like_a/b/a_fold"/>
</dbReference>
<reference evidence="13" key="2">
    <citation type="journal article" date="2023" name="Proc. Natl. Acad. Sci. U.S.A.">
        <title>A global phylogenomic analysis of the shiitake genus Lentinula.</title>
        <authorList>
            <person name="Sierra-Patev S."/>
            <person name="Min B."/>
            <person name="Naranjo-Ortiz M."/>
            <person name="Looney B."/>
            <person name="Konkel Z."/>
            <person name="Slot J.C."/>
            <person name="Sakamoto Y."/>
            <person name="Steenwyk J.L."/>
            <person name="Rokas A."/>
            <person name="Carro J."/>
            <person name="Camarero S."/>
            <person name="Ferreira P."/>
            <person name="Molpeceres G."/>
            <person name="Ruiz-Duenas F.J."/>
            <person name="Serrano A."/>
            <person name="Henrissat B."/>
            <person name="Drula E."/>
            <person name="Hughes K.W."/>
            <person name="Mata J.L."/>
            <person name="Ishikawa N.K."/>
            <person name="Vargas-Isla R."/>
            <person name="Ushijima S."/>
            <person name="Smith C.A."/>
            <person name="Donoghue J."/>
            <person name="Ahrendt S."/>
            <person name="Andreopoulos W."/>
            <person name="He G."/>
            <person name="LaButti K."/>
            <person name="Lipzen A."/>
            <person name="Ng V."/>
            <person name="Riley R."/>
            <person name="Sandor L."/>
            <person name="Barry K."/>
            <person name="Martinez A.T."/>
            <person name="Xiao Y."/>
            <person name="Gibbons J.G."/>
            <person name="Terashima K."/>
            <person name="Grigoriev I.V."/>
            <person name="Hibbett D."/>
        </authorList>
    </citation>
    <scope>NUCLEOTIDE SEQUENCE</scope>
    <source>
        <strain evidence="13">ET3784</strain>
    </source>
</reference>
<evidence type="ECO:0000256" key="10">
    <source>
        <dbReference type="PROSITE-ProRule" id="PRU00182"/>
    </source>
</evidence>
<name>A0AA38MWI1_9AGAR</name>
<protein>
    <recommendedName>
        <fullName evidence="1 11">Tyrosine--tRNA ligase</fullName>
        <ecNumber evidence="1 11">6.1.1.1</ecNumber>
    </recommendedName>
    <alternativeName>
        <fullName evidence="8 11">Tyrosyl-tRNA synthetase</fullName>
    </alternativeName>
</protein>
<dbReference type="SUPFAM" id="SSF52374">
    <property type="entry name" value="Nucleotidylyl transferase"/>
    <property type="match status" value="1"/>
</dbReference>
<feature type="domain" description="Tyrosine--tRNA ligase SYY-like C-terminal" evidence="12">
    <location>
        <begin position="406"/>
        <end position="468"/>
    </location>
</feature>
<dbReference type="Gene3D" id="1.10.240.10">
    <property type="entry name" value="Tyrosyl-Transfer RNA Synthetase"/>
    <property type="match status" value="1"/>
</dbReference>
<evidence type="ECO:0000256" key="3">
    <source>
        <dbReference type="ARBA" id="ARBA00022741"/>
    </source>
</evidence>
<keyword evidence="7 11" id="KW-0030">Aminoacyl-tRNA synthetase</keyword>
<dbReference type="InterPro" id="IPR002307">
    <property type="entry name" value="Tyr-tRNA-ligase"/>
</dbReference>
<keyword evidence="6 11" id="KW-0648">Protein biosynthesis</keyword>
<dbReference type="PANTHER" id="PTHR11766">
    <property type="entry name" value="TYROSYL-TRNA SYNTHETASE"/>
    <property type="match status" value="1"/>
</dbReference>
<dbReference type="GO" id="GO:0003723">
    <property type="term" value="F:RNA binding"/>
    <property type="evidence" value="ECO:0007669"/>
    <property type="project" value="UniProtKB-KW"/>
</dbReference>
<dbReference type="EC" id="6.1.1.1" evidence="1 11"/>
<evidence type="ECO:0000256" key="4">
    <source>
        <dbReference type="ARBA" id="ARBA00022840"/>
    </source>
</evidence>
<dbReference type="GO" id="GO:0005739">
    <property type="term" value="C:mitochondrion"/>
    <property type="evidence" value="ECO:0007669"/>
    <property type="project" value="TreeGrafter"/>
</dbReference>
<dbReference type="InterPro" id="IPR036986">
    <property type="entry name" value="S4_RNA-bd_sf"/>
</dbReference>
<evidence type="ECO:0000256" key="1">
    <source>
        <dbReference type="ARBA" id="ARBA00013160"/>
    </source>
</evidence>
<evidence type="ECO:0000256" key="8">
    <source>
        <dbReference type="ARBA" id="ARBA00033323"/>
    </source>
</evidence>
<proteinExistence type="inferred from homology"/>
<dbReference type="PROSITE" id="PS50889">
    <property type="entry name" value="S4"/>
    <property type="match status" value="1"/>
</dbReference>
<dbReference type="HAMAP" id="MF_02006">
    <property type="entry name" value="Tyr_tRNA_synth_type1"/>
    <property type="match status" value="1"/>
</dbReference>
<dbReference type="InterPro" id="IPR024088">
    <property type="entry name" value="Tyr-tRNA-ligase_bac-type"/>
</dbReference>
<dbReference type="GO" id="GO:0004831">
    <property type="term" value="F:tyrosine-tRNA ligase activity"/>
    <property type="evidence" value="ECO:0007669"/>
    <property type="project" value="UniProtKB-EC"/>
</dbReference>
<keyword evidence="2 11" id="KW-0436">Ligase</keyword>
<comment type="caution">
    <text evidence="13">The sequence shown here is derived from an EMBL/GenBank/DDBJ whole genome shotgun (WGS) entry which is preliminary data.</text>
</comment>
<dbReference type="PANTHER" id="PTHR11766:SF0">
    <property type="entry name" value="TYROSINE--TRNA LIGASE, MITOCHONDRIAL"/>
    <property type="match status" value="1"/>
</dbReference>
<dbReference type="CDD" id="cd00805">
    <property type="entry name" value="TyrRS_core"/>
    <property type="match status" value="1"/>
</dbReference>
<reference evidence="13" key="1">
    <citation type="submission" date="2022-08" db="EMBL/GenBank/DDBJ databases">
        <authorList>
            <consortium name="DOE Joint Genome Institute"/>
            <person name="Min B."/>
            <person name="Sierra-Patev S."/>
            <person name="Naranjo-Ortiz M."/>
            <person name="Looney B."/>
            <person name="Konkel Z."/>
            <person name="Slot J.C."/>
            <person name="Sakamoto Y."/>
            <person name="Steenwyk J.L."/>
            <person name="Rokas A."/>
            <person name="Carro J."/>
            <person name="Camarero S."/>
            <person name="Ferreira P."/>
            <person name="Molpeceres G."/>
            <person name="Ruiz-duenas F.J."/>
            <person name="Serrano A."/>
            <person name="Henrissat B."/>
            <person name="Drula E."/>
            <person name="Hughes K.W."/>
            <person name="Mata J.L."/>
            <person name="Ishikawa N.K."/>
            <person name="Vargas-Isla R."/>
            <person name="Ushijima S."/>
            <person name="Smith C.A."/>
            <person name="Ahrendt S."/>
            <person name="Andreopoulos W."/>
            <person name="He G."/>
            <person name="LaButti K."/>
            <person name="Lipzen A."/>
            <person name="Ng V."/>
            <person name="Riley R."/>
            <person name="Sandor L."/>
            <person name="Barry K."/>
            <person name="Martinez A.T."/>
            <person name="Xiao Y."/>
            <person name="Gibbons J.G."/>
            <person name="Terashima K."/>
            <person name="Hibbett D.S."/>
            <person name="Grigoriev I.V."/>
        </authorList>
    </citation>
    <scope>NUCLEOTIDE SEQUENCE</scope>
    <source>
        <strain evidence="13">ET3784</strain>
    </source>
</reference>
<dbReference type="Proteomes" id="UP001176059">
    <property type="component" value="Unassembled WGS sequence"/>
</dbReference>
<dbReference type="GO" id="GO:0006437">
    <property type="term" value="P:tyrosyl-tRNA aminoacylation"/>
    <property type="evidence" value="ECO:0007669"/>
    <property type="project" value="InterPro"/>
</dbReference>
<gene>
    <name evidence="13" type="ORF">DFJ43DRAFT_1113420</name>
</gene>
<evidence type="ECO:0000259" key="12">
    <source>
        <dbReference type="Pfam" id="PF22421"/>
    </source>
</evidence>
<evidence type="ECO:0000256" key="5">
    <source>
        <dbReference type="ARBA" id="ARBA00022884"/>
    </source>
</evidence>